<protein>
    <submittedName>
        <fullName evidence="3">Gfo/Idh/MocA family oxidoreductase</fullName>
    </submittedName>
</protein>
<dbReference type="Gene3D" id="3.40.50.720">
    <property type="entry name" value="NAD(P)-binding Rossmann-like Domain"/>
    <property type="match status" value="1"/>
</dbReference>
<feature type="domain" description="Gfo/Idh/MocA-like oxidoreductase N-terminal" evidence="1">
    <location>
        <begin position="8"/>
        <end position="122"/>
    </location>
</feature>
<evidence type="ECO:0000313" key="3">
    <source>
        <dbReference type="EMBL" id="MBV0902937.1"/>
    </source>
</evidence>
<proteinExistence type="predicted"/>
<dbReference type="SUPFAM" id="SSF55347">
    <property type="entry name" value="Glyceraldehyde-3-phosphate dehydrogenase-like, C-terminal domain"/>
    <property type="match status" value="1"/>
</dbReference>
<dbReference type="RefSeq" id="WP_162414496.1">
    <property type="nucleotide sequence ID" value="NZ_JAHQXE010000004.1"/>
</dbReference>
<dbReference type="SUPFAM" id="SSF51735">
    <property type="entry name" value="NAD(P)-binding Rossmann-fold domains"/>
    <property type="match status" value="1"/>
</dbReference>
<evidence type="ECO:0000259" key="2">
    <source>
        <dbReference type="Pfam" id="PF22725"/>
    </source>
</evidence>
<dbReference type="InterPro" id="IPR036291">
    <property type="entry name" value="NAD(P)-bd_dom_sf"/>
</dbReference>
<dbReference type="InterPro" id="IPR055170">
    <property type="entry name" value="GFO_IDH_MocA-like_dom"/>
</dbReference>
<dbReference type="Pfam" id="PF22725">
    <property type="entry name" value="GFO_IDH_MocA_C3"/>
    <property type="match status" value="1"/>
</dbReference>
<dbReference type="InterPro" id="IPR000683">
    <property type="entry name" value="Gfo/Idh/MocA-like_OxRdtase_N"/>
</dbReference>
<feature type="domain" description="GFO/IDH/MocA-like oxidoreductase" evidence="2">
    <location>
        <begin position="136"/>
        <end position="268"/>
    </location>
</feature>
<dbReference type="InterPro" id="IPR052515">
    <property type="entry name" value="Gfo/Idh/MocA_Oxidoreductase"/>
</dbReference>
<dbReference type="GO" id="GO:0000166">
    <property type="term" value="F:nucleotide binding"/>
    <property type="evidence" value="ECO:0007669"/>
    <property type="project" value="InterPro"/>
</dbReference>
<name>A0AA41KGB5_9EURY</name>
<organism evidence="3 4">
    <name type="scientific">Haloarcula salina</name>
    <dbReference type="NCBI Taxonomy" id="1429914"/>
    <lineage>
        <taxon>Archaea</taxon>
        <taxon>Methanobacteriati</taxon>
        <taxon>Methanobacteriota</taxon>
        <taxon>Stenosarchaea group</taxon>
        <taxon>Halobacteria</taxon>
        <taxon>Halobacteriales</taxon>
        <taxon>Haloarculaceae</taxon>
        <taxon>Haloarcula</taxon>
    </lineage>
</organism>
<dbReference type="PANTHER" id="PTHR43249">
    <property type="entry name" value="UDP-N-ACETYL-2-AMINO-2-DEOXY-D-GLUCURONATE OXIDASE"/>
    <property type="match status" value="1"/>
</dbReference>
<comment type="caution">
    <text evidence="3">The sequence shown here is derived from an EMBL/GenBank/DDBJ whole genome shotgun (WGS) entry which is preliminary data.</text>
</comment>
<keyword evidence="4" id="KW-1185">Reference proteome</keyword>
<dbReference type="PANTHER" id="PTHR43249:SF1">
    <property type="entry name" value="D-GLUCOSIDE 3-DEHYDROGENASE"/>
    <property type="match status" value="1"/>
</dbReference>
<dbReference type="EMBL" id="JAHQXE010000004">
    <property type="protein sequence ID" value="MBV0902937.1"/>
    <property type="molecule type" value="Genomic_DNA"/>
</dbReference>
<evidence type="ECO:0000259" key="1">
    <source>
        <dbReference type="Pfam" id="PF01408"/>
    </source>
</evidence>
<gene>
    <name evidence="3" type="ORF">KTS37_14175</name>
</gene>
<dbReference type="Gene3D" id="3.30.360.10">
    <property type="entry name" value="Dihydrodipicolinate Reductase, domain 2"/>
    <property type="match status" value="1"/>
</dbReference>
<reference evidence="3" key="1">
    <citation type="submission" date="2021-06" db="EMBL/GenBank/DDBJ databases">
        <title>New haloarchaea isolates fom saline soil.</title>
        <authorList>
            <person name="Duran-Viseras A."/>
            <person name="Sanchez-Porro C.S."/>
            <person name="Ventosa A."/>
        </authorList>
    </citation>
    <scope>NUCLEOTIDE SEQUENCE</scope>
    <source>
        <strain evidence="3">JCM 18369</strain>
    </source>
</reference>
<dbReference type="Proteomes" id="UP001166304">
    <property type="component" value="Unassembled WGS sequence"/>
</dbReference>
<accession>A0AA41KGB5</accession>
<sequence length="360" mass="40074">MRTDERLDIGVIGLGTYGQYRADILDDFGHRMYGSDTDLDRDQDVVSDFEGGLYDTPSSLYEQDIDAVVIATPNKFHEPIAVDAMERGLDVFIEKPLAHTMESASRIAETAKETGRICMVGFQSRFLNVCNILKWYIDEGHFGDINHVQATYTRRRGVPGRGSWFTSKEIAGGGAVIDIGIHVFDLLCYFLDSPTVSTVTSSTRSDFGHRESYAYLDMWGEDDDAKMFNVEDAASGFIEFENGCTAAIEIAWATNVEPEHAYYIHGTEMGAHLDITDIVESEADVVQTLDFYRAETGGADHFLDTTVTTNRNDPYCDQMAMFADAVATGVAPTVNTITQALDTQRLVHRIYEQNDLTEPL</sequence>
<evidence type="ECO:0000313" key="4">
    <source>
        <dbReference type="Proteomes" id="UP001166304"/>
    </source>
</evidence>
<dbReference type="AlphaFoldDB" id="A0AA41KGB5"/>
<dbReference type="Pfam" id="PF01408">
    <property type="entry name" value="GFO_IDH_MocA"/>
    <property type="match status" value="1"/>
</dbReference>